<dbReference type="Proteomes" id="UP001151760">
    <property type="component" value="Unassembled WGS sequence"/>
</dbReference>
<feature type="compositionally biased region" description="Acidic residues" evidence="1">
    <location>
        <begin position="54"/>
        <end position="76"/>
    </location>
</feature>
<name>A0ABQ5GGV4_9ASTR</name>
<reference evidence="2" key="2">
    <citation type="submission" date="2022-01" db="EMBL/GenBank/DDBJ databases">
        <authorList>
            <person name="Yamashiro T."/>
            <person name="Shiraishi A."/>
            <person name="Satake H."/>
            <person name="Nakayama K."/>
        </authorList>
    </citation>
    <scope>NUCLEOTIDE SEQUENCE</scope>
</reference>
<proteinExistence type="predicted"/>
<sequence>MPPEDEVLPAEEQPLHATASPTIDLPGYIPESDPEEDLKEDNDENPKEDHADYPTDEGDDGDDKDESSNDDEDDDVDIKGDKEEKEHPAPSNSIVVALPAIDQALSAEETEPFETDESAATPPPHPAYRIPSPPLPLILSPLPVSSPLLVSPPLPLAPPPLLVSPTDPLGYTAMMIRLRAEAPYTSHSLPPHIILSHTRADTPPLGTPPLLPIPLPTSSPPLHLLSTDHRADRPEVTLSNRKRLCIALGLRYEVGESLSALTARPPRGAPATDETGLGWRMTNFVTTVRQDTNEIYVRLDDEQTELHLMAGRLNMLYRDRRAYARTALLMKREARMQRTAENDTKEKDHEVKPRNNTTSVTNAQVQAMIDQGFTAALAARDAIRSTNGEDNHNSGTCIRRNERATRECTYPDFMKCQPLNFKGAEGVVVTPPNWVAAE</sequence>
<comment type="caution">
    <text evidence="2">The sequence shown here is derived from an EMBL/GenBank/DDBJ whole genome shotgun (WGS) entry which is preliminary data.</text>
</comment>
<protein>
    <submittedName>
        <fullName evidence="2">Uncharacterized protein</fullName>
    </submittedName>
</protein>
<keyword evidence="3" id="KW-1185">Reference proteome</keyword>
<feature type="compositionally biased region" description="Basic and acidic residues" evidence="1">
    <location>
        <begin position="44"/>
        <end position="53"/>
    </location>
</feature>
<evidence type="ECO:0000313" key="2">
    <source>
        <dbReference type="EMBL" id="GJT74430.1"/>
    </source>
</evidence>
<organism evidence="2 3">
    <name type="scientific">Tanacetum coccineum</name>
    <dbReference type="NCBI Taxonomy" id="301880"/>
    <lineage>
        <taxon>Eukaryota</taxon>
        <taxon>Viridiplantae</taxon>
        <taxon>Streptophyta</taxon>
        <taxon>Embryophyta</taxon>
        <taxon>Tracheophyta</taxon>
        <taxon>Spermatophyta</taxon>
        <taxon>Magnoliopsida</taxon>
        <taxon>eudicotyledons</taxon>
        <taxon>Gunneridae</taxon>
        <taxon>Pentapetalae</taxon>
        <taxon>asterids</taxon>
        <taxon>campanulids</taxon>
        <taxon>Asterales</taxon>
        <taxon>Asteraceae</taxon>
        <taxon>Asteroideae</taxon>
        <taxon>Anthemideae</taxon>
        <taxon>Anthemidinae</taxon>
        <taxon>Tanacetum</taxon>
    </lineage>
</organism>
<evidence type="ECO:0000256" key="1">
    <source>
        <dbReference type="SAM" id="MobiDB-lite"/>
    </source>
</evidence>
<feature type="compositionally biased region" description="Acidic residues" evidence="1">
    <location>
        <begin position="108"/>
        <end position="117"/>
    </location>
</feature>
<reference evidence="2" key="1">
    <citation type="journal article" date="2022" name="Int. J. Mol. Sci.">
        <title>Draft Genome of Tanacetum Coccineum: Genomic Comparison of Closely Related Tanacetum-Family Plants.</title>
        <authorList>
            <person name="Yamashiro T."/>
            <person name="Shiraishi A."/>
            <person name="Nakayama K."/>
            <person name="Satake H."/>
        </authorList>
    </citation>
    <scope>NUCLEOTIDE SEQUENCE</scope>
</reference>
<evidence type="ECO:0000313" key="3">
    <source>
        <dbReference type="Proteomes" id="UP001151760"/>
    </source>
</evidence>
<feature type="compositionally biased region" description="Acidic residues" evidence="1">
    <location>
        <begin position="32"/>
        <end position="43"/>
    </location>
</feature>
<gene>
    <name evidence="2" type="ORF">Tco_1041155</name>
</gene>
<feature type="compositionally biased region" description="Basic and acidic residues" evidence="1">
    <location>
        <begin position="77"/>
        <end position="88"/>
    </location>
</feature>
<feature type="region of interest" description="Disordered" evidence="1">
    <location>
        <begin position="108"/>
        <end position="128"/>
    </location>
</feature>
<accession>A0ABQ5GGV4</accession>
<feature type="region of interest" description="Disordered" evidence="1">
    <location>
        <begin position="335"/>
        <end position="356"/>
    </location>
</feature>
<feature type="compositionally biased region" description="Basic and acidic residues" evidence="1">
    <location>
        <begin position="335"/>
        <end position="353"/>
    </location>
</feature>
<feature type="region of interest" description="Disordered" evidence="1">
    <location>
        <begin position="1"/>
        <end position="96"/>
    </location>
</feature>
<dbReference type="EMBL" id="BQNB010018441">
    <property type="protein sequence ID" value="GJT74430.1"/>
    <property type="molecule type" value="Genomic_DNA"/>
</dbReference>